<dbReference type="SUPFAM" id="SSF53335">
    <property type="entry name" value="S-adenosyl-L-methionine-dependent methyltransferases"/>
    <property type="match status" value="1"/>
</dbReference>
<dbReference type="InterPro" id="IPR041698">
    <property type="entry name" value="Methyltransf_25"/>
</dbReference>
<feature type="region of interest" description="Disordered" evidence="1">
    <location>
        <begin position="197"/>
        <end position="222"/>
    </location>
</feature>
<dbReference type="CDD" id="cd02440">
    <property type="entry name" value="AdoMet_MTases"/>
    <property type="match status" value="1"/>
</dbReference>
<dbReference type="GO" id="GO:0032259">
    <property type="term" value="P:methylation"/>
    <property type="evidence" value="ECO:0007669"/>
    <property type="project" value="UniProtKB-KW"/>
</dbReference>
<dbReference type="PANTHER" id="PTHR42912">
    <property type="entry name" value="METHYLTRANSFERASE"/>
    <property type="match status" value="1"/>
</dbReference>
<dbReference type="GO" id="GO:0008168">
    <property type="term" value="F:methyltransferase activity"/>
    <property type="evidence" value="ECO:0007669"/>
    <property type="project" value="UniProtKB-KW"/>
</dbReference>
<protein>
    <submittedName>
        <fullName evidence="3">Class I SAM-dependent methyltransferase</fullName>
    </submittedName>
</protein>
<evidence type="ECO:0000259" key="2">
    <source>
        <dbReference type="Pfam" id="PF13649"/>
    </source>
</evidence>
<dbReference type="InterPro" id="IPR050508">
    <property type="entry name" value="Methyltransf_Superfamily"/>
</dbReference>
<name>A0ABP5A9B5_9ACTN</name>
<dbReference type="RefSeq" id="WP_344259750.1">
    <property type="nucleotide sequence ID" value="NZ_BAAAMJ010000010.1"/>
</dbReference>
<proteinExistence type="predicted"/>
<dbReference type="Gene3D" id="3.40.50.150">
    <property type="entry name" value="Vaccinia Virus protein VP39"/>
    <property type="match status" value="1"/>
</dbReference>
<comment type="caution">
    <text evidence="3">The sequence shown here is derived from an EMBL/GenBank/DDBJ whole genome shotgun (WGS) entry which is preliminary data.</text>
</comment>
<dbReference type="Proteomes" id="UP001501303">
    <property type="component" value="Unassembled WGS sequence"/>
</dbReference>
<keyword evidence="3" id="KW-0489">Methyltransferase</keyword>
<dbReference type="EMBL" id="BAAAMJ010000010">
    <property type="protein sequence ID" value="GAA1906188.1"/>
    <property type="molecule type" value="Genomic_DNA"/>
</dbReference>
<evidence type="ECO:0000313" key="3">
    <source>
        <dbReference type="EMBL" id="GAA1906188.1"/>
    </source>
</evidence>
<dbReference type="Pfam" id="PF13649">
    <property type="entry name" value="Methyltransf_25"/>
    <property type="match status" value="1"/>
</dbReference>
<accession>A0ABP5A9B5</accession>
<reference evidence="4" key="1">
    <citation type="journal article" date="2019" name="Int. J. Syst. Evol. Microbiol.">
        <title>The Global Catalogue of Microorganisms (GCM) 10K type strain sequencing project: providing services to taxonomists for standard genome sequencing and annotation.</title>
        <authorList>
            <consortium name="The Broad Institute Genomics Platform"/>
            <consortium name="The Broad Institute Genome Sequencing Center for Infectious Disease"/>
            <person name="Wu L."/>
            <person name="Ma J."/>
        </authorList>
    </citation>
    <scope>NUCLEOTIDE SEQUENCE [LARGE SCALE GENOMIC DNA]</scope>
    <source>
        <strain evidence="4">JCM 13581</strain>
    </source>
</reference>
<feature type="domain" description="Methyltransferase" evidence="2">
    <location>
        <begin position="54"/>
        <end position="144"/>
    </location>
</feature>
<evidence type="ECO:0000313" key="4">
    <source>
        <dbReference type="Proteomes" id="UP001501303"/>
    </source>
</evidence>
<gene>
    <name evidence="3" type="ORF">GCM10009716_15230</name>
</gene>
<keyword evidence="4" id="KW-1185">Reference proteome</keyword>
<dbReference type="PANTHER" id="PTHR42912:SF80">
    <property type="entry name" value="METHYLTRANSFERASE DOMAIN-CONTAINING PROTEIN"/>
    <property type="match status" value="1"/>
</dbReference>
<organism evidence="3 4">
    <name type="scientific">Streptomyces sodiiphilus</name>
    <dbReference type="NCBI Taxonomy" id="226217"/>
    <lineage>
        <taxon>Bacteria</taxon>
        <taxon>Bacillati</taxon>
        <taxon>Actinomycetota</taxon>
        <taxon>Actinomycetes</taxon>
        <taxon>Kitasatosporales</taxon>
        <taxon>Streptomycetaceae</taxon>
        <taxon>Streptomyces</taxon>
    </lineage>
</organism>
<keyword evidence="3" id="KW-0808">Transferase</keyword>
<evidence type="ECO:0000256" key="1">
    <source>
        <dbReference type="SAM" id="MobiDB-lite"/>
    </source>
</evidence>
<sequence>MTEPDFLRTTRASYDAVAADYAERFRGELASKPLERALLAGFAELVRAAGNGSVADLGCGPGRVTAHLHSLGLDTFGIDLSPKMIAVARQAHPDLPFYEGTMTSLDLPDASLGGIVAWYSVIHIPDGRLPAVFAEFHRVLAPGGHLALAFQVGEDHTHLAEAFGHPVSLDFHSRQPDRVTELLERAGLELRARMVREPDEDGDFPEKTQRGYLLARRPLPRP</sequence>
<dbReference type="InterPro" id="IPR029063">
    <property type="entry name" value="SAM-dependent_MTases_sf"/>
</dbReference>